<dbReference type="CDD" id="cd04301">
    <property type="entry name" value="NAT_SF"/>
    <property type="match status" value="1"/>
</dbReference>
<dbReference type="Proteomes" id="UP000664904">
    <property type="component" value="Chromosome"/>
</dbReference>
<dbReference type="EMBL" id="CP072133">
    <property type="protein sequence ID" value="QTH71638.1"/>
    <property type="molecule type" value="Genomic_DNA"/>
</dbReference>
<dbReference type="AlphaFoldDB" id="A0A975DGX0"/>
<name>A0A975DGX0_9GAMM</name>
<keyword evidence="3" id="KW-1185">Reference proteome</keyword>
<evidence type="ECO:0000259" key="1">
    <source>
        <dbReference type="PROSITE" id="PS51186"/>
    </source>
</evidence>
<sequence length="137" mass="15885">MPVKSEDEPFLLALRKATMTEHLEAMGKSPSDDDHKMHIWYCFEHAELILNENSDVVGMVKSFVDGNTLEIIQLQISPHYQNQGIGRSVIEKLLEDPKILEVQLSVLKQNPARILYERLGFAIEREGEEDYFMRLKR</sequence>
<dbReference type="SUPFAM" id="SSF55729">
    <property type="entry name" value="Acyl-CoA N-acyltransferases (Nat)"/>
    <property type="match status" value="1"/>
</dbReference>
<dbReference type="PROSITE" id="PS51186">
    <property type="entry name" value="GNAT"/>
    <property type="match status" value="1"/>
</dbReference>
<dbReference type="RefSeq" id="WP_208843264.1">
    <property type="nucleotide sequence ID" value="NZ_CP072133.1"/>
</dbReference>
<feature type="domain" description="N-acetyltransferase" evidence="1">
    <location>
        <begin position="1"/>
        <end position="137"/>
    </location>
</feature>
<dbReference type="InterPro" id="IPR000182">
    <property type="entry name" value="GNAT_dom"/>
</dbReference>
<accession>A0A975DGX0</accession>
<reference evidence="2" key="1">
    <citation type="submission" date="2021-03" db="EMBL/GenBank/DDBJ databases">
        <title>Complete Genome of Pseudoalteromonas xiamenensis STKMTI.2, a new potential marine bacterium producing anti-Vibrio compounds.</title>
        <authorList>
            <person name="Handayani D.P."/>
            <person name="Isnansetyo A."/>
            <person name="Istiqomah I."/>
            <person name="Jumina J."/>
        </authorList>
    </citation>
    <scope>NUCLEOTIDE SEQUENCE</scope>
    <source>
        <strain evidence="2">STKMTI.2</strain>
    </source>
</reference>
<dbReference type="Gene3D" id="3.40.630.30">
    <property type="match status" value="1"/>
</dbReference>
<protein>
    <submittedName>
        <fullName evidence="2">GNAT family N-acetyltransferase</fullName>
    </submittedName>
</protein>
<gene>
    <name evidence="2" type="ORF">J5O05_01295</name>
</gene>
<proteinExistence type="predicted"/>
<evidence type="ECO:0000313" key="3">
    <source>
        <dbReference type="Proteomes" id="UP000664904"/>
    </source>
</evidence>
<dbReference type="Pfam" id="PF13508">
    <property type="entry name" value="Acetyltransf_7"/>
    <property type="match status" value="1"/>
</dbReference>
<organism evidence="2 3">
    <name type="scientific">Pseudoalteromonas xiamenensis</name>
    <dbReference type="NCBI Taxonomy" id="882626"/>
    <lineage>
        <taxon>Bacteria</taxon>
        <taxon>Pseudomonadati</taxon>
        <taxon>Pseudomonadota</taxon>
        <taxon>Gammaproteobacteria</taxon>
        <taxon>Alteromonadales</taxon>
        <taxon>Pseudoalteromonadaceae</taxon>
        <taxon>Pseudoalteromonas</taxon>
    </lineage>
</organism>
<dbReference type="InterPro" id="IPR016181">
    <property type="entry name" value="Acyl_CoA_acyltransferase"/>
</dbReference>
<dbReference type="KEGG" id="pxi:J5O05_01295"/>
<dbReference type="GO" id="GO:0016747">
    <property type="term" value="F:acyltransferase activity, transferring groups other than amino-acyl groups"/>
    <property type="evidence" value="ECO:0007669"/>
    <property type="project" value="InterPro"/>
</dbReference>
<evidence type="ECO:0000313" key="2">
    <source>
        <dbReference type="EMBL" id="QTH71638.1"/>
    </source>
</evidence>